<feature type="region of interest" description="Disordered" evidence="1">
    <location>
        <begin position="1"/>
        <end position="23"/>
    </location>
</feature>
<feature type="region of interest" description="Disordered" evidence="1">
    <location>
        <begin position="220"/>
        <end position="251"/>
    </location>
</feature>
<evidence type="ECO:0000256" key="1">
    <source>
        <dbReference type="SAM" id="MobiDB-lite"/>
    </source>
</evidence>
<feature type="region of interest" description="Disordered" evidence="1">
    <location>
        <begin position="45"/>
        <end position="75"/>
    </location>
</feature>
<feature type="compositionally biased region" description="Polar residues" evidence="1">
    <location>
        <begin position="45"/>
        <end position="58"/>
    </location>
</feature>
<proteinExistence type="predicted"/>
<dbReference type="AlphaFoldDB" id="A0A9Q0ENE7"/>
<feature type="compositionally biased region" description="Pro residues" evidence="1">
    <location>
        <begin position="122"/>
        <end position="136"/>
    </location>
</feature>
<protein>
    <submittedName>
        <fullName evidence="2">Uncharacterized protein</fullName>
    </submittedName>
</protein>
<comment type="caution">
    <text evidence="2">The sequence shown here is derived from an EMBL/GenBank/DDBJ whole genome shotgun (WGS) entry which is preliminary data.</text>
</comment>
<dbReference type="Proteomes" id="UP001148018">
    <property type="component" value="Unassembled WGS sequence"/>
</dbReference>
<sequence length="290" mass="30442">MTTAAQKTKWHGKNGRAPDDINNNCVSANAGTTANVSKNANVSKSANAGMTADHSVSVNRGEADGGGLRPRSFTTFHPSSRLAAASLNNDPRLRWSTDFSGGGGGGAWPAVVVVRKRKDRPQPPPRGDSLPSPPCPSKRHSCPPVPGTALSPSGTAPITGPSPLGSRTRPGISPRCRQIPLWVPPAFPDGKGRVHLRCRSEGMAHPPLDASDAVFLEDEERRGGEELKVAAAPSPLGPKVPPTVPPKSEESKRLAHLVARSLSLTDPIQSSGLARPSPMALARGRPFTHR</sequence>
<feature type="compositionally biased region" description="Pro residues" evidence="1">
    <location>
        <begin position="235"/>
        <end position="245"/>
    </location>
</feature>
<evidence type="ECO:0000313" key="2">
    <source>
        <dbReference type="EMBL" id="KAJ3607502.1"/>
    </source>
</evidence>
<name>A0A9Q0ENE7_9TELE</name>
<reference evidence="2" key="1">
    <citation type="submission" date="2022-07" db="EMBL/GenBank/DDBJ databases">
        <title>Chromosome-level genome of Muraenolepis orangiensis.</title>
        <authorList>
            <person name="Kim J."/>
        </authorList>
    </citation>
    <scope>NUCLEOTIDE SEQUENCE</scope>
    <source>
        <strain evidence="2">KU_S4_2022</strain>
        <tissue evidence="2">Muscle</tissue>
    </source>
</reference>
<evidence type="ECO:0000313" key="3">
    <source>
        <dbReference type="Proteomes" id="UP001148018"/>
    </source>
</evidence>
<organism evidence="2 3">
    <name type="scientific">Muraenolepis orangiensis</name>
    <name type="common">Patagonian moray cod</name>
    <dbReference type="NCBI Taxonomy" id="630683"/>
    <lineage>
        <taxon>Eukaryota</taxon>
        <taxon>Metazoa</taxon>
        <taxon>Chordata</taxon>
        <taxon>Craniata</taxon>
        <taxon>Vertebrata</taxon>
        <taxon>Euteleostomi</taxon>
        <taxon>Actinopterygii</taxon>
        <taxon>Neopterygii</taxon>
        <taxon>Teleostei</taxon>
        <taxon>Neoteleostei</taxon>
        <taxon>Acanthomorphata</taxon>
        <taxon>Zeiogadaria</taxon>
        <taxon>Gadariae</taxon>
        <taxon>Gadiformes</taxon>
        <taxon>Muraenolepidoidei</taxon>
        <taxon>Muraenolepididae</taxon>
        <taxon>Muraenolepis</taxon>
    </lineage>
</organism>
<feature type="region of interest" description="Disordered" evidence="1">
    <location>
        <begin position="268"/>
        <end position="290"/>
    </location>
</feature>
<dbReference type="EMBL" id="JANIIK010000040">
    <property type="protein sequence ID" value="KAJ3607502.1"/>
    <property type="molecule type" value="Genomic_DNA"/>
</dbReference>
<accession>A0A9Q0ENE7</accession>
<gene>
    <name evidence="2" type="ORF">NHX12_024553</name>
</gene>
<keyword evidence="3" id="KW-1185">Reference proteome</keyword>
<feature type="region of interest" description="Disordered" evidence="1">
    <location>
        <begin position="117"/>
        <end position="173"/>
    </location>
</feature>